<dbReference type="GO" id="GO:0031146">
    <property type="term" value="P:SCF-dependent proteasomal ubiquitin-dependent protein catabolic process"/>
    <property type="evidence" value="ECO:0007669"/>
    <property type="project" value="TreeGrafter"/>
</dbReference>
<dbReference type="SMART" id="SM00367">
    <property type="entry name" value="LRR_CC"/>
    <property type="match status" value="5"/>
</dbReference>
<dbReference type="InterPro" id="IPR032675">
    <property type="entry name" value="LRR_dom_sf"/>
</dbReference>
<name>W8C5M2_CERCA</name>
<evidence type="ECO:0000313" key="3">
    <source>
        <dbReference type="Proteomes" id="UP000606786"/>
    </source>
</evidence>
<dbReference type="Proteomes" id="UP000606786">
    <property type="component" value="Unassembled WGS sequence"/>
</dbReference>
<keyword evidence="3" id="KW-1185">Reference proteome</keyword>
<proteinExistence type="evidence at transcript level"/>
<evidence type="ECO:0000313" key="1">
    <source>
        <dbReference type="EMBL" id="CAD6991094.1"/>
    </source>
</evidence>
<sequence>MLPARLYKYIENSNGTTGAKRLALNEKCLTKICGYLNIPDHVNFGLACESFRRAYVKSCMTKFEICALNHISKLTIKELVFFFEAAGPYIKHIERHAPLSKLDIVIDLIVTYCKQLRSLTLRNCNLCDEMVRKLPRLKRIDTLILCGNQRITGRYLYGLTYLKELNLCGCSNITTSQIVEAFKTCTVLKILDIRECTELHAEAFIAMAKYCEQLEVLKMSCPPMRFDCIGFLPLKELVLLDRNRRPSTTHLLEQLPYSGKQLEVLEIHSENSLNHKHISMIKEIASLKMLAVPNNEAVNDDALDKFCQLTHLEKINIRGCCHVTNNGILKLLRFCTQLHCINIQFCRLITHRLVSDVISFLNEEIENKNLERKKPLVLLVNSTLMDANDLSMCVGYETAVRESLIKVIFDISTFDLVDGVAAYHYMGRLHHSSDEGDDYEDENANPM</sequence>
<reference evidence="2" key="2">
    <citation type="journal article" date="2014" name="BMC Genomics">
        <title>A genomic perspective to assessing quality of mass-reared SIT flies used in Mediterranean fruit fly (Ceratitis capitata) eradication in California.</title>
        <authorList>
            <person name="Calla B."/>
            <person name="Hall B."/>
            <person name="Hou S."/>
            <person name="Geib S.M."/>
        </authorList>
    </citation>
    <scope>NUCLEOTIDE SEQUENCE</scope>
</reference>
<dbReference type="GO" id="GO:0019005">
    <property type="term" value="C:SCF ubiquitin ligase complex"/>
    <property type="evidence" value="ECO:0007669"/>
    <property type="project" value="TreeGrafter"/>
</dbReference>
<dbReference type="InterPro" id="IPR006553">
    <property type="entry name" value="Leu-rich_rpt_Cys-con_subtyp"/>
</dbReference>
<dbReference type="PANTHER" id="PTHR13318">
    <property type="entry name" value="PARTNER OF PAIRED, ISOFORM B-RELATED"/>
    <property type="match status" value="1"/>
</dbReference>
<dbReference type="EMBL" id="GAMC01001667">
    <property type="protein sequence ID" value="JAC04889.1"/>
    <property type="molecule type" value="mRNA"/>
</dbReference>
<dbReference type="EMBL" id="CAJHJT010000001">
    <property type="protein sequence ID" value="CAD6991094.1"/>
    <property type="molecule type" value="Genomic_DNA"/>
</dbReference>
<reference evidence="2" key="1">
    <citation type="submission" date="2013-07" db="EMBL/GenBank/DDBJ databases">
        <authorList>
            <person name="Geib S."/>
        </authorList>
    </citation>
    <scope>NUCLEOTIDE SEQUENCE</scope>
</reference>
<dbReference type="Gene3D" id="3.80.10.10">
    <property type="entry name" value="Ribonuclease Inhibitor"/>
    <property type="match status" value="2"/>
</dbReference>
<protein>
    <submittedName>
        <fullName evidence="1">(Mediterranean fruit fly) hypothetical protein</fullName>
    </submittedName>
    <submittedName>
        <fullName evidence="2">F-box/LRR-repeat protein 14</fullName>
    </submittedName>
</protein>
<evidence type="ECO:0000313" key="2">
    <source>
        <dbReference type="EMBL" id="JAC04889.1"/>
    </source>
</evidence>
<dbReference type="SUPFAM" id="SSF52047">
    <property type="entry name" value="RNI-like"/>
    <property type="match status" value="1"/>
</dbReference>
<dbReference type="PANTHER" id="PTHR13318:SF95">
    <property type="entry name" value="F-BOX PROTEIN YLR352W"/>
    <property type="match status" value="1"/>
</dbReference>
<dbReference type="OrthoDB" id="6492012at2759"/>
<dbReference type="AlphaFoldDB" id="W8C5M2"/>
<reference evidence="1" key="3">
    <citation type="submission" date="2020-11" db="EMBL/GenBank/DDBJ databases">
        <authorList>
            <person name="Whitehead M."/>
        </authorList>
    </citation>
    <scope>NUCLEOTIDE SEQUENCE</scope>
    <source>
        <strain evidence="1">EGII</strain>
    </source>
</reference>
<organism evidence="2">
    <name type="scientific">Ceratitis capitata</name>
    <name type="common">Mediterranean fruit fly</name>
    <name type="synonym">Tephritis capitata</name>
    <dbReference type="NCBI Taxonomy" id="7213"/>
    <lineage>
        <taxon>Eukaryota</taxon>
        <taxon>Metazoa</taxon>
        <taxon>Ecdysozoa</taxon>
        <taxon>Arthropoda</taxon>
        <taxon>Hexapoda</taxon>
        <taxon>Insecta</taxon>
        <taxon>Pterygota</taxon>
        <taxon>Neoptera</taxon>
        <taxon>Endopterygota</taxon>
        <taxon>Diptera</taxon>
        <taxon>Brachycera</taxon>
        <taxon>Muscomorpha</taxon>
        <taxon>Tephritoidea</taxon>
        <taxon>Tephritidae</taxon>
        <taxon>Ceratitis</taxon>
        <taxon>Ceratitis</taxon>
    </lineage>
</organism>
<gene>
    <name evidence="2" type="primary">FXL14</name>
    <name evidence="1" type="ORF">CCAP1982_LOCUS41</name>
</gene>
<accession>W8C5M2</accession>